<feature type="region of interest" description="Disordered" evidence="1">
    <location>
        <begin position="123"/>
        <end position="142"/>
    </location>
</feature>
<keyword evidence="4" id="KW-1185">Reference proteome</keyword>
<feature type="compositionally biased region" description="Low complexity" evidence="1">
    <location>
        <begin position="35"/>
        <end position="46"/>
    </location>
</feature>
<feature type="region of interest" description="Disordered" evidence="1">
    <location>
        <begin position="30"/>
        <end position="53"/>
    </location>
</feature>
<evidence type="ECO:0000313" key="3">
    <source>
        <dbReference type="EMBL" id="GAA1494235.1"/>
    </source>
</evidence>
<dbReference type="Proteomes" id="UP001501742">
    <property type="component" value="Unassembled WGS sequence"/>
</dbReference>
<keyword evidence="2" id="KW-0732">Signal</keyword>
<comment type="caution">
    <text evidence="3">The sequence shown here is derived from an EMBL/GenBank/DDBJ whole genome shotgun (WGS) entry which is preliminary data.</text>
</comment>
<feature type="chain" id="PRO_5046810340" description="DUF3060 domain-containing protein" evidence="2">
    <location>
        <begin position="21"/>
        <end position="142"/>
    </location>
</feature>
<name>A0ABP4K5M5_9MICO</name>
<organism evidence="3 4">
    <name type="scientific">Curtobacterium herbarum</name>
    <dbReference type="NCBI Taxonomy" id="150122"/>
    <lineage>
        <taxon>Bacteria</taxon>
        <taxon>Bacillati</taxon>
        <taxon>Actinomycetota</taxon>
        <taxon>Actinomycetes</taxon>
        <taxon>Micrococcales</taxon>
        <taxon>Microbacteriaceae</taxon>
        <taxon>Curtobacterium</taxon>
    </lineage>
</organism>
<evidence type="ECO:0000256" key="2">
    <source>
        <dbReference type="SAM" id="SignalP"/>
    </source>
</evidence>
<evidence type="ECO:0008006" key="5">
    <source>
        <dbReference type="Google" id="ProtNLM"/>
    </source>
</evidence>
<dbReference type="RefSeq" id="WP_204609676.1">
    <property type="nucleotide sequence ID" value="NZ_BAAAJX010000015.1"/>
</dbReference>
<feature type="signal peptide" evidence="2">
    <location>
        <begin position="1"/>
        <end position="20"/>
    </location>
</feature>
<proteinExistence type="predicted"/>
<dbReference type="EMBL" id="BAAAJX010000015">
    <property type="protein sequence ID" value="GAA1494235.1"/>
    <property type="molecule type" value="Genomic_DNA"/>
</dbReference>
<protein>
    <recommendedName>
        <fullName evidence="5">DUF3060 domain-containing protein</fullName>
    </recommendedName>
</protein>
<gene>
    <name evidence="3" type="ORF">GCM10009627_25810</name>
</gene>
<dbReference type="InterPro" id="IPR021417">
    <property type="entry name" value="DUF3060"/>
</dbReference>
<evidence type="ECO:0000256" key="1">
    <source>
        <dbReference type="SAM" id="MobiDB-lite"/>
    </source>
</evidence>
<evidence type="ECO:0000313" key="4">
    <source>
        <dbReference type="Proteomes" id="UP001501742"/>
    </source>
</evidence>
<dbReference type="Pfam" id="PF11259">
    <property type="entry name" value="DUF3060"/>
    <property type="match status" value="1"/>
</dbReference>
<accession>A0ABP4K5M5</accession>
<dbReference type="PROSITE" id="PS51257">
    <property type="entry name" value="PROKAR_LIPOPROTEIN"/>
    <property type="match status" value="1"/>
</dbReference>
<reference evidence="4" key="1">
    <citation type="journal article" date="2019" name="Int. J. Syst. Evol. Microbiol.">
        <title>The Global Catalogue of Microorganisms (GCM) 10K type strain sequencing project: providing services to taxonomists for standard genome sequencing and annotation.</title>
        <authorList>
            <consortium name="The Broad Institute Genomics Platform"/>
            <consortium name="The Broad Institute Genome Sequencing Center for Infectious Disease"/>
            <person name="Wu L."/>
            <person name="Ma J."/>
        </authorList>
    </citation>
    <scope>NUCLEOTIDE SEQUENCE [LARGE SCALE GENOMIC DNA]</scope>
    <source>
        <strain evidence="4">JCM 12140</strain>
    </source>
</reference>
<sequence length="142" mass="14112">MQTRGIAPALLLLLSATALLLTGCSGQSTDHAAEKPTASASASAPAGDYTPAPYENACDGEQAVISGTAGKHEIKKCDAVAVASDGGRITVGTARTMVVEGSDNDITVASLESLTLLGSNNAVHVTGDAPSVDDQGDGNTVD</sequence>